<dbReference type="InterPro" id="IPR049435">
    <property type="entry name" value="Cas_Cas6_C"/>
</dbReference>
<feature type="domain" description="CRISPR associated protein Cas6 C-terminal" evidence="7">
    <location>
        <begin position="129"/>
        <end position="240"/>
    </location>
</feature>
<gene>
    <name evidence="8" type="ORF">C7438_0321</name>
</gene>
<keyword evidence="9" id="KW-1185">Reference proteome</keyword>
<dbReference type="AlphaFoldDB" id="A0A660LAQ7"/>
<keyword evidence="2" id="KW-0694">RNA-binding</keyword>
<dbReference type="NCBIfam" id="TIGR01877">
    <property type="entry name" value="cas_cas6"/>
    <property type="match status" value="1"/>
</dbReference>
<dbReference type="RefSeq" id="WP_121443597.1">
    <property type="nucleotide sequence ID" value="NZ_RBIJ01000001.1"/>
</dbReference>
<dbReference type="PANTHER" id="PTHR36984:SF1">
    <property type="entry name" value="CRISPR-ASSOCIATED ENDORIBONUCLEASE CAS6 1"/>
    <property type="match status" value="1"/>
</dbReference>
<dbReference type="OrthoDB" id="9797488at2"/>
<evidence type="ECO:0000256" key="6">
    <source>
        <dbReference type="PIRSR" id="PIRSR005054-50"/>
    </source>
</evidence>
<dbReference type="PANTHER" id="PTHR36984">
    <property type="entry name" value="CRISPR-ASSOCIATED ENDORIBONUCLEASE CAS6 1"/>
    <property type="match status" value="1"/>
</dbReference>
<proteinExistence type="inferred from homology"/>
<dbReference type="InterPro" id="IPR045747">
    <property type="entry name" value="CRISPR-assoc_prot_Cas6_N_sf"/>
</dbReference>
<comment type="caution">
    <text evidence="8">The sequence shown here is derived from an EMBL/GenBank/DDBJ whole genome shotgun (WGS) entry which is preliminary data.</text>
</comment>
<evidence type="ECO:0000313" key="9">
    <source>
        <dbReference type="Proteomes" id="UP000267019"/>
    </source>
</evidence>
<keyword evidence="3" id="KW-0051">Antiviral defense</keyword>
<evidence type="ECO:0000256" key="4">
    <source>
        <dbReference type="PIRNR" id="PIRNR005054"/>
    </source>
</evidence>
<dbReference type="CDD" id="cd21140">
    <property type="entry name" value="Cas6_I-like"/>
    <property type="match status" value="1"/>
</dbReference>
<feature type="active site" description="Proton donor" evidence="6">
    <location>
        <position position="43"/>
    </location>
</feature>
<evidence type="ECO:0000259" key="7">
    <source>
        <dbReference type="Pfam" id="PF01881"/>
    </source>
</evidence>
<dbReference type="GO" id="GO:0016788">
    <property type="term" value="F:hydrolase activity, acting on ester bonds"/>
    <property type="evidence" value="ECO:0007669"/>
    <property type="project" value="InterPro"/>
</dbReference>
<sequence>MRLRVDWTGDNPIVLPWNYPHLLHGFVYAAIYKTNPLLGEQLHERGFAAGGHRYKMFTFSLLFPQQARRREEGLEMVPPIRWWVSSPLIGLLEALALTLLTEGTALLGKTQLVVERVVVEENPELSGFRLFQTLSPIVVSTGIRRGKKLHRRFLSPDEPDFWRNLEANLRRKAQALGWEVPPEPLTFKPVGKWRSRLYEVQGTKVRGFEGKFWAGGNKELLSIGYEAGFGERNAQGFGMVRGFMDSSHASPIYTGI</sequence>
<organism evidence="8 9">
    <name type="scientific">Brockia lithotrophica</name>
    <dbReference type="NCBI Taxonomy" id="933949"/>
    <lineage>
        <taxon>Bacteria</taxon>
        <taxon>Bacillati</taxon>
        <taxon>Bacillota</taxon>
        <taxon>Bacilli</taxon>
        <taxon>Bacillales</taxon>
        <taxon>Bacillales Family X. Incertae Sedis</taxon>
        <taxon>Brockia</taxon>
    </lineage>
</organism>
<dbReference type="EMBL" id="RBIJ01000001">
    <property type="protein sequence ID" value="RKQ88680.1"/>
    <property type="molecule type" value="Genomic_DNA"/>
</dbReference>
<protein>
    <recommendedName>
        <fullName evidence="4">CRISPR-associated endoribonuclease</fullName>
    </recommendedName>
</protein>
<feature type="active site" description="Proton acceptor" evidence="6">
    <location>
        <position position="28"/>
    </location>
</feature>
<evidence type="ECO:0000256" key="2">
    <source>
        <dbReference type="ARBA" id="ARBA00022884"/>
    </source>
</evidence>
<reference evidence="8 9" key="1">
    <citation type="submission" date="2018-10" db="EMBL/GenBank/DDBJ databases">
        <title>Genomic Encyclopedia of Type Strains, Phase IV (KMG-IV): sequencing the most valuable type-strain genomes for metagenomic binning, comparative biology and taxonomic classification.</title>
        <authorList>
            <person name="Goeker M."/>
        </authorList>
    </citation>
    <scope>NUCLEOTIDE SEQUENCE [LARGE SCALE GENOMIC DNA]</scope>
    <source>
        <strain evidence="8 9">DSM 22653</strain>
    </source>
</reference>
<dbReference type="PIRSF" id="PIRSF005054">
    <property type="entry name" value="PF1131"/>
    <property type="match status" value="1"/>
</dbReference>
<name>A0A660LAQ7_9BACL</name>
<feature type="site" description="Transition state stabilizer" evidence="5">
    <location>
        <position position="55"/>
    </location>
</feature>
<dbReference type="GO" id="GO:0003723">
    <property type="term" value="F:RNA binding"/>
    <property type="evidence" value="ECO:0007669"/>
    <property type="project" value="UniProtKB-KW"/>
</dbReference>
<dbReference type="Pfam" id="PF21350">
    <property type="entry name" value="Cas6_I-A"/>
    <property type="match status" value="1"/>
</dbReference>
<dbReference type="Pfam" id="PF01881">
    <property type="entry name" value="Cas_Cas6_C"/>
    <property type="match status" value="1"/>
</dbReference>
<dbReference type="GO" id="GO:0051607">
    <property type="term" value="P:defense response to virus"/>
    <property type="evidence" value="ECO:0007669"/>
    <property type="project" value="UniProtKB-KW"/>
</dbReference>
<dbReference type="Gene3D" id="3.30.70.1900">
    <property type="match status" value="1"/>
</dbReference>
<evidence type="ECO:0000256" key="3">
    <source>
        <dbReference type="ARBA" id="ARBA00023118"/>
    </source>
</evidence>
<comment type="similarity">
    <text evidence="1 4">Belongs to the CRISPR-associated protein Cas6/Cse3/CasE family.</text>
</comment>
<comment type="function">
    <text evidence="4">CRISPR (clustered regularly interspaced short palindromic repeat), is an adaptive immune system that provides protection against mobile genetic elements (viruses, transposable elements and conjugative plasmids). CRISPR clusters contain sequences complementary to antecedent mobile elements and target invading nucleic acids. CRISPR clusters are transcribed and processed into CRISPR RNA (crRNA).</text>
</comment>
<dbReference type="Gene3D" id="3.30.70.1890">
    <property type="match status" value="1"/>
</dbReference>
<dbReference type="InterPro" id="IPR010156">
    <property type="entry name" value="CRISPR-assoc_prot_Cas6"/>
</dbReference>
<accession>A0A660LAQ7</accession>
<dbReference type="Proteomes" id="UP000267019">
    <property type="component" value="Unassembled WGS sequence"/>
</dbReference>
<evidence type="ECO:0000256" key="1">
    <source>
        <dbReference type="ARBA" id="ARBA00005937"/>
    </source>
</evidence>
<evidence type="ECO:0000313" key="8">
    <source>
        <dbReference type="EMBL" id="RKQ88680.1"/>
    </source>
</evidence>
<evidence type="ECO:0000256" key="5">
    <source>
        <dbReference type="PIRSR" id="PIRSR005054-1"/>
    </source>
</evidence>